<evidence type="ECO:0000259" key="5">
    <source>
        <dbReference type="Pfam" id="PF01466"/>
    </source>
</evidence>
<dbReference type="InterPro" id="IPR016073">
    <property type="entry name" value="Skp1_comp_POZ"/>
</dbReference>
<reference evidence="7" key="2">
    <citation type="submission" date="2021-12" db="EMBL/GenBank/DDBJ databases">
        <title>Resequencing data analysis of finger millet.</title>
        <authorList>
            <person name="Hatakeyama M."/>
            <person name="Aluri S."/>
            <person name="Balachadran M.T."/>
            <person name="Sivarajan S.R."/>
            <person name="Poveda L."/>
            <person name="Shimizu-Inatsugi R."/>
            <person name="Schlapbach R."/>
            <person name="Sreeman S.M."/>
            <person name="Shimizu K.K."/>
        </authorList>
    </citation>
    <scope>NUCLEOTIDE SEQUENCE</scope>
</reference>
<evidence type="ECO:0000256" key="2">
    <source>
        <dbReference type="ARBA" id="ARBA00009993"/>
    </source>
</evidence>
<proteinExistence type="inferred from homology"/>
<dbReference type="SMART" id="SM00512">
    <property type="entry name" value="Skp1"/>
    <property type="match status" value="1"/>
</dbReference>
<dbReference type="AlphaFoldDB" id="A0AAV5CI96"/>
<dbReference type="GO" id="GO:0006511">
    <property type="term" value="P:ubiquitin-dependent protein catabolic process"/>
    <property type="evidence" value="ECO:0007669"/>
    <property type="project" value="InterPro"/>
</dbReference>
<dbReference type="SUPFAM" id="SSF81382">
    <property type="entry name" value="Skp1 dimerisation domain-like"/>
    <property type="match status" value="1"/>
</dbReference>
<dbReference type="InterPro" id="IPR011333">
    <property type="entry name" value="SKP1/BTB/POZ_sf"/>
</dbReference>
<dbReference type="GO" id="GO:0016567">
    <property type="term" value="P:protein ubiquitination"/>
    <property type="evidence" value="ECO:0007669"/>
    <property type="project" value="UniProtKB-UniRule"/>
</dbReference>
<dbReference type="GO" id="GO:0009867">
    <property type="term" value="P:jasmonic acid mediated signaling pathway"/>
    <property type="evidence" value="ECO:0007669"/>
    <property type="project" value="UniProtKB-ARBA"/>
</dbReference>
<dbReference type="PIRSF" id="PIRSF028729">
    <property type="entry name" value="E3_ubiquit_lig_SCF_Skp"/>
    <property type="match status" value="1"/>
</dbReference>
<organism evidence="7 8">
    <name type="scientific">Eleusine coracana subsp. coracana</name>
    <dbReference type="NCBI Taxonomy" id="191504"/>
    <lineage>
        <taxon>Eukaryota</taxon>
        <taxon>Viridiplantae</taxon>
        <taxon>Streptophyta</taxon>
        <taxon>Embryophyta</taxon>
        <taxon>Tracheophyta</taxon>
        <taxon>Spermatophyta</taxon>
        <taxon>Magnoliopsida</taxon>
        <taxon>Liliopsida</taxon>
        <taxon>Poales</taxon>
        <taxon>Poaceae</taxon>
        <taxon>PACMAD clade</taxon>
        <taxon>Chloridoideae</taxon>
        <taxon>Cynodonteae</taxon>
        <taxon>Eleusininae</taxon>
        <taxon>Eleusine</taxon>
    </lineage>
</organism>
<comment type="caution">
    <text evidence="7">The sequence shown here is derived from an EMBL/GenBank/DDBJ whole genome shotgun (WGS) entry which is preliminary data.</text>
</comment>
<comment type="function">
    <text evidence="4">Involved in ubiquitination and subsequent proteasomal degradation of target proteins. Together with CUL1, RBX1 and a F-box protein, it forms a SCF E3 ubiquitin ligase complex. The functional specificity of this complex depends on the type of F-box protein. In the SCF complex, it serves as an adapter that links the F-box protein to CUL1.</text>
</comment>
<comment type="similarity">
    <text evidence="2 4">Belongs to the SKP1 family.</text>
</comment>
<evidence type="ECO:0000313" key="7">
    <source>
        <dbReference type="EMBL" id="GJM97759.1"/>
    </source>
</evidence>
<dbReference type="Pfam" id="PF03931">
    <property type="entry name" value="Skp1_POZ"/>
    <property type="match status" value="1"/>
</dbReference>
<keyword evidence="8" id="KW-1185">Reference proteome</keyword>
<sequence>MAAPESGDGNNGAARMVTLISSDNTRFEVEAAAASLSQTLQLTILDGGGGGGDGIPLPNVDSATLSKVLEYCIKHAPAAANGGAPNATAVDRAELERFDNEFVNIDQSVLYSLIMAAHNLEIEGLQSLVAKKVADMIKGKSPMEIRRTLGFPDPTPEEQAEMNAHMLEYGWAYE</sequence>
<evidence type="ECO:0000259" key="6">
    <source>
        <dbReference type="Pfam" id="PF03931"/>
    </source>
</evidence>
<dbReference type="Gene3D" id="3.30.710.10">
    <property type="entry name" value="Potassium Channel Kv1.1, Chain A"/>
    <property type="match status" value="1"/>
</dbReference>
<name>A0AAV5CI96_ELECO</name>
<dbReference type="Proteomes" id="UP001054889">
    <property type="component" value="Unassembled WGS sequence"/>
</dbReference>
<feature type="domain" description="SKP1 component dimerisation" evidence="5">
    <location>
        <begin position="124"/>
        <end position="163"/>
    </location>
</feature>
<evidence type="ECO:0000256" key="3">
    <source>
        <dbReference type="ARBA" id="ARBA00022786"/>
    </source>
</evidence>
<accession>A0AAV5CI96</accession>
<dbReference type="Pfam" id="PF01466">
    <property type="entry name" value="Skp1"/>
    <property type="match status" value="1"/>
</dbReference>
<evidence type="ECO:0000313" key="8">
    <source>
        <dbReference type="Proteomes" id="UP001054889"/>
    </source>
</evidence>
<evidence type="ECO:0000256" key="4">
    <source>
        <dbReference type="PIRNR" id="PIRNR028729"/>
    </source>
</evidence>
<dbReference type="EMBL" id="BQKI01000007">
    <property type="protein sequence ID" value="GJM97759.1"/>
    <property type="molecule type" value="Genomic_DNA"/>
</dbReference>
<dbReference type="InterPro" id="IPR016072">
    <property type="entry name" value="Skp1_comp_dimer"/>
</dbReference>
<dbReference type="InterPro" id="IPR001232">
    <property type="entry name" value="SKP1-like"/>
</dbReference>
<comment type="pathway">
    <text evidence="1 4">Protein modification; protein ubiquitination.</text>
</comment>
<keyword evidence="3 4" id="KW-0833">Ubl conjugation pathway</keyword>
<reference evidence="7" key="1">
    <citation type="journal article" date="2018" name="DNA Res.">
        <title>Multiple hybrid de novo genome assembly of finger millet, an orphan allotetraploid crop.</title>
        <authorList>
            <person name="Hatakeyama M."/>
            <person name="Aluri S."/>
            <person name="Balachadran M.T."/>
            <person name="Sivarajan S.R."/>
            <person name="Patrignani A."/>
            <person name="Gruter S."/>
            <person name="Poveda L."/>
            <person name="Shimizu-Inatsugi R."/>
            <person name="Baeten J."/>
            <person name="Francoijs K.J."/>
            <person name="Nataraja K.N."/>
            <person name="Reddy Y.A.N."/>
            <person name="Phadnis S."/>
            <person name="Ravikumar R.L."/>
            <person name="Schlapbach R."/>
            <person name="Sreeman S.M."/>
            <person name="Shimizu K.K."/>
        </authorList>
    </citation>
    <scope>NUCLEOTIDE SEQUENCE</scope>
</reference>
<dbReference type="InterPro" id="IPR036296">
    <property type="entry name" value="SKP1-like_dim_sf"/>
</dbReference>
<dbReference type="PANTHER" id="PTHR11165">
    <property type="entry name" value="SKP1"/>
    <property type="match status" value="1"/>
</dbReference>
<evidence type="ECO:0000256" key="1">
    <source>
        <dbReference type="ARBA" id="ARBA00004906"/>
    </source>
</evidence>
<comment type="subunit">
    <text evidence="4">Part of a SCF (SKP1-cullin-F-box) protein ligase complex.</text>
</comment>
<feature type="domain" description="SKP1 component POZ" evidence="6">
    <location>
        <begin position="16"/>
        <end position="75"/>
    </location>
</feature>
<protein>
    <recommendedName>
        <fullName evidence="4">SKP1-like protein</fullName>
    </recommendedName>
</protein>
<dbReference type="SUPFAM" id="SSF54695">
    <property type="entry name" value="POZ domain"/>
    <property type="match status" value="1"/>
</dbReference>
<dbReference type="InterPro" id="IPR016897">
    <property type="entry name" value="SKP1"/>
</dbReference>
<gene>
    <name evidence="7" type="primary">ga14711</name>
    <name evidence="7" type="ORF">PR202_ga14711</name>
</gene>